<gene>
    <name evidence="3" type="ORF">PPG34_04920</name>
</gene>
<accession>A0ABU3K5I6</accession>
<reference evidence="3 4" key="1">
    <citation type="journal article" date="2023" name="ISME J.">
        <title>Cultivation and genomic characterization of novel and ubiquitous marine nitrite-oxidizing bacteria from the Nitrospirales.</title>
        <authorList>
            <person name="Mueller A.J."/>
            <person name="Daebeler A."/>
            <person name="Herbold C.W."/>
            <person name="Kirkegaard R.H."/>
            <person name="Daims H."/>
        </authorList>
    </citation>
    <scope>NUCLEOTIDE SEQUENCE [LARGE SCALE GENOMIC DNA]</scope>
    <source>
        <strain evidence="3 4">EB</strain>
    </source>
</reference>
<keyword evidence="4" id="KW-1185">Reference proteome</keyword>
<evidence type="ECO:0000256" key="1">
    <source>
        <dbReference type="ARBA" id="ARBA00007430"/>
    </source>
</evidence>
<dbReference type="PANTHER" id="PTHR43318">
    <property type="entry name" value="UDP-N-ACETYLGLUCOSAMINE 4,6-DEHYDRATASE"/>
    <property type="match status" value="1"/>
</dbReference>
<dbReference type="PANTHER" id="PTHR43318:SF1">
    <property type="entry name" value="POLYSACCHARIDE BIOSYNTHESIS PROTEIN EPSC-RELATED"/>
    <property type="match status" value="1"/>
</dbReference>
<dbReference type="EMBL" id="JAQOUE010000001">
    <property type="protein sequence ID" value="MDT7041682.1"/>
    <property type="molecule type" value="Genomic_DNA"/>
</dbReference>
<dbReference type="Gene3D" id="3.40.50.720">
    <property type="entry name" value="NAD(P)-binding Rossmann-like Domain"/>
    <property type="match status" value="1"/>
</dbReference>
<dbReference type="Pfam" id="PF02719">
    <property type="entry name" value="Polysacc_synt_2"/>
    <property type="match status" value="1"/>
</dbReference>
<evidence type="ECO:0000313" key="4">
    <source>
        <dbReference type="Proteomes" id="UP001250932"/>
    </source>
</evidence>
<sequence>MKTALDELYPLLNNKRILVTGAGGSIGSELCRQISWYQPSLLLLFERHENSLYSLELELRGKFPNLNLVAIVGDTTVRDCVGEVFSHHSPELVFHAAAHKHVPLMESNAIEAVRNNVFGTKVLGEMALAHEVEQFVLISTDKAINPTNVMGATKWVAECLIQGFNKKPGPRFDAVRFGNVLGSNGSVVPLFAEQIKKGGPVTVTHPEIKRYFMTIPEAVQLCLQASSLGKGGEIFVLDMGEQISIADLARNMIRLSGFVPNQDIKITFSGLRLGEKLFEELVGKNETLAPTVHPKIQKIQTDPAKKHETLADHIKNLEELVADGNSEKLLEKLKDIVPGYTPTPPFFHCMPSEIS</sequence>
<dbReference type="InterPro" id="IPR051203">
    <property type="entry name" value="Polysaccharide_Synthase-Rel"/>
</dbReference>
<evidence type="ECO:0000259" key="2">
    <source>
        <dbReference type="Pfam" id="PF02719"/>
    </source>
</evidence>
<evidence type="ECO:0000313" key="3">
    <source>
        <dbReference type="EMBL" id="MDT7041682.1"/>
    </source>
</evidence>
<proteinExistence type="inferred from homology"/>
<comment type="caution">
    <text evidence="3">The sequence shown here is derived from an EMBL/GenBank/DDBJ whole genome shotgun (WGS) entry which is preliminary data.</text>
</comment>
<feature type="domain" description="Polysaccharide biosynthesis protein CapD-like" evidence="2">
    <location>
        <begin position="17"/>
        <end position="300"/>
    </location>
</feature>
<dbReference type="InterPro" id="IPR003869">
    <property type="entry name" value="Polysac_CapD-like"/>
</dbReference>
<dbReference type="CDD" id="cd05237">
    <property type="entry name" value="UDP_invert_4-6DH_SDR_e"/>
    <property type="match status" value="1"/>
</dbReference>
<comment type="similarity">
    <text evidence="1">Belongs to the polysaccharide synthase family.</text>
</comment>
<dbReference type="Proteomes" id="UP001250932">
    <property type="component" value="Unassembled WGS sequence"/>
</dbReference>
<protein>
    <submittedName>
        <fullName evidence="3">Polysaccharide biosynthesis protein</fullName>
    </submittedName>
</protein>
<dbReference type="InterPro" id="IPR036291">
    <property type="entry name" value="NAD(P)-bd_dom_sf"/>
</dbReference>
<dbReference type="SUPFAM" id="SSF51735">
    <property type="entry name" value="NAD(P)-binding Rossmann-fold domains"/>
    <property type="match status" value="1"/>
</dbReference>
<organism evidence="3 4">
    <name type="scientific">Candidatus Nitronereus thalassa</name>
    <dbReference type="NCBI Taxonomy" id="3020898"/>
    <lineage>
        <taxon>Bacteria</taxon>
        <taxon>Pseudomonadati</taxon>
        <taxon>Nitrospirota</taxon>
        <taxon>Nitrospiria</taxon>
        <taxon>Nitrospirales</taxon>
        <taxon>Nitrospiraceae</taxon>
        <taxon>Candidatus Nitronereus</taxon>
    </lineage>
</organism>
<name>A0ABU3K5I6_9BACT</name>
<dbReference type="RefSeq" id="WP_313832030.1">
    <property type="nucleotide sequence ID" value="NZ_JAQOUE010000001.1"/>
</dbReference>